<feature type="signal peptide" evidence="1">
    <location>
        <begin position="1"/>
        <end position="20"/>
    </location>
</feature>
<keyword evidence="4" id="KW-1185">Reference proteome</keyword>
<proteinExistence type="predicted"/>
<sequence length="165" mass="18568">MRKLAIIIAMALAWTAPAVAQETPSPEREAHLALADRYLELTQGGDLVKQMRNQIGAQFEESEMPADQREWMTDQMSSILEEVMDLTLVELRDDVADSFTVQELEAAIGFFDTPMGRAIVLKQGEMNFEIQQVMMPLIVPRFTSMMEKFCMRFDCDALGASAAKN</sequence>
<dbReference type="InterPro" id="IPR018637">
    <property type="entry name" value="DUF2059"/>
</dbReference>
<name>A0ABN1H274_9CAUL</name>
<evidence type="ECO:0000259" key="2">
    <source>
        <dbReference type="Pfam" id="PF09832"/>
    </source>
</evidence>
<feature type="chain" id="PRO_5046335121" description="DUF2059 domain-containing protein" evidence="1">
    <location>
        <begin position="21"/>
        <end position="165"/>
    </location>
</feature>
<dbReference type="Pfam" id="PF09832">
    <property type="entry name" value="DUF2059"/>
    <property type="match status" value="1"/>
</dbReference>
<evidence type="ECO:0000256" key="1">
    <source>
        <dbReference type="SAM" id="SignalP"/>
    </source>
</evidence>
<gene>
    <name evidence="3" type="ORF">GCM10009422_24890</name>
</gene>
<evidence type="ECO:0000313" key="4">
    <source>
        <dbReference type="Proteomes" id="UP001501352"/>
    </source>
</evidence>
<evidence type="ECO:0000313" key="3">
    <source>
        <dbReference type="EMBL" id="GAA0626971.1"/>
    </source>
</evidence>
<accession>A0ABN1H274</accession>
<reference evidence="3 4" key="1">
    <citation type="journal article" date="2019" name="Int. J. Syst. Evol. Microbiol.">
        <title>The Global Catalogue of Microorganisms (GCM) 10K type strain sequencing project: providing services to taxonomists for standard genome sequencing and annotation.</title>
        <authorList>
            <consortium name="The Broad Institute Genomics Platform"/>
            <consortium name="The Broad Institute Genome Sequencing Center for Infectious Disease"/>
            <person name="Wu L."/>
            <person name="Ma J."/>
        </authorList>
    </citation>
    <scope>NUCLEOTIDE SEQUENCE [LARGE SCALE GENOMIC DNA]</scope>
    <source>
        <strain evidence="3 4">JCM 12928</strain>
    </source>
</reference>
<dbReference type="EMBL" id="BAAAGA010000005">
    <property type="protein sequence ID" value="GAA0626971.1"/>
    <property type="molecule type" value="Genomic_DNA"/>
</dbReference>
<organism evidence="3 4">
    <name type="scientific">Brevundimonas kwangchunensis</name>
    <dbReference type="NCBI Taxonomy" id="322163"/>
    <lineage>
        <taxon>Bacteria</taxon>
        <taxon>Pseudomonadati</taxon>
        <taxon>Pseudomonadota</taxon>
        <taxon>Alphaproteobacteria</taxon>
        <taxon>Caulobacterales</taxon>
        <taxon>Caulobacteraceae</taxon>
        <taxon>Brevundimonas</taxon>
    </lineage>
</organism>
<protein>
    <recommendedName>
        <fullName evidence="2">DUF2059 domain-containing protein</fullName>
    </recommendedName>
</protein>
<dbReference type="RefSeq" id="WP_343794253.1">
    <property type="nucleotide sequence ID" value="NZ_BAAAGA010000005.1"/>
</dbReference>
<dbReference type="Proteomes" id="UP001501352">
    <property type="component" value="Unassembled WGS sequence"/>
</dbReference>
<feature type="domain" description="DUF2059" evidence="2">
    <location>
        <begin position="96"/>
        <end position="136"/>
    </location>
</feature>
<comment type="caution">
    <text evidence="3">The sequence shown here is derived from an EMBL/GenBank/DDBJ whole genome shotgun (WGS) entry which is preliminary data.</text>
</comment>
<keyword evidence="1" id="KW-0732">Signal</keyword>